<dbReference type="EMBL" id="HACG01005025">
    <property type="protein sequence ID" value="CEK51890.1"/>
    <property type="molecule type" value="Transcribed_RNA"/>
</dbReference>
<name>A0A0B6Y8X8_9EUPU</name>
<accession>A0A0B6Y8X8</accession>
<gene>
    <name evidence="1" type="primary">ORF14760</name>
</gene>
<proteinExistence type="predicted"/>
<reference evidence="1" key="1">
    <citation type="submission" date="2014-12" db="EMBL/GenBank/DDBJ databases">
        <title>Insight into the proteome of Arion vulgaris.</title>
        <authorList>
            <person name="Aradska J."/>
            <person name="Bulat T."/>
            <person name="Smidak R."/>
            <person name="Sarate P."/>
            <person name="Gangsoo J."/>
            <person name="Sialana F."/>
            <person name="Bilban M."/>
            <person name="Lubec G."/>
        </authorList>
    </citation>
    <scope>NUCLEOTIDE SEQUENCE</scope>
    <source>
        <tissue evidence="1">Skin</tissue>
    </source>
</reference>
<feature type="non-terminal residue" evidence="1">
    <location>
        <position position="1"/>
    </location>
</feature>
<dbReference type="AlphaFoldDB" id="A0A0B6Y8X8"/>
<evidence type="ECO:0000313" key="1">
    <source>
        <dbReference type="EMBL" id="CEK51890.1"/>
    </source>
</evidence>
<organism evidence="1">
    <name type="scientific">Arion vulgaris</name>
    <dbReference type="NCBI Taxonomy" id="1028688"/>
    <lineage>
        <taxon>Eukaryota</taxon>
        <taxon>Metazoa</taxon>
        <taxon>Spiralia</taxon>
        <taxon>Lophotrochozoa</taxon>
        <taxon>Mollusca</taxon>
        <taxon>Gastropoda</taxon>
        <taxon>Heterobranchia</taxon>
        <taxon>Euthyneura</taxon>
        <taxon>Panpulmonata</taxon>
        <taxon>Eupulmonata</taxon>
        <taxon>Stylommatophora</taxon>
        <taxon>Helicina</taxon>
        <taxon>Arionoidea</taxon>
        <taxon>Arionidae</taxon>
        <taxon>Arion</taxon>
    </lineage>
</organism>
<protein>
    <submittedName>
        <fullName evidence="1">Uncharacterized protein</fullName>
    </submittedName>
</protein>
<sequence length="51" mass="5894">DILKDQVRTATHKVMTKPYTNMPKEIKKQVRDDTSELKQRPEVCATAHNAK</sequence>